<comment type="caution">
    <text evidence="1">The sequence shown here is derived from an EMBL/GenBank/DDBJ whole genome shotgun (WGS) entry which is preliminary data.</text>
</comment>
<dbReference type="Proteomes" id="UP000628109">
    <property type="component" value="Unassembled WGS sequence"/>
</dbReference>
<accession>A0ABQ1F3A0</accession>
<protein>
    <submittedName>
        <fullName evidence="1">Uncharacterized protein</fullName>
    </submittedName>
</protein>
<organism evidence="1 2">
    <name type="scientific">Sphingobium fuliginis (strain ATCC 27551)</name>
    <dbReference type="NCBI Taxonomy" id="336203"/>
    <lineage>
        <taxon>Bacteria</taxon>
        <taxon>Pseudomonadati</taxon>
        <taxon>Pseudomonadota</taxon>
        <taxon>Alphaproteobacteria</taxon>
        <taxon>Sphingomonadales</taxon>
        <taxon>Sphingomonadaceae</taxon>
        <taxon>Sphingobium</taxon>
    </lineage>
</organism>
<reference evidence="2" key="1">
    <citation type="journal article" date="2019" name="Int. J. Syst. Evol. Microbiol.">
        <title>The Global Catalogue of Microorganisms (GCM) 10K type strain sequencing project: providing services to taxonomists for standard genome sequencing and annotation.</title>
        <authorList>
            <consortium name="The Broad Institute Genomics Platform"/>
            <consortium name="The Broad Institute Genome Sequencing Center for Infectious Disease"/>
            <person name="Wu L."/>
            <person name="Ma J."/>
        </authorList>
    </citation>
    <scope>NUCLEOTIDE SEQUENCE [LARGE SCALE GENOMIC DNA]</scope>
    <source>
        <strain evidence="2">CCM 7327</strain>
    </source>
</reference>
<proteinExistence type="predicted"/>
<evidence type="ECO:0000313" key="1">
    <source>
        <dbReference type="EMBL" id="GFZ98131.1"/>
    </source>
</evidence>
<keyword evidence="2" id="KW-1185">Reference proteome</keyword>
<name>A0ABQ1F3A0_SPHSA</name>
<sequence length="120" mass="13130">MNEELEGGLVLGPIAKADGQGGAKIGAGALSAKGDPIRVAPQRPGIGQRPFKGIGAIVERRGKRMFGRETIAYGQHRALRPVRKDSARRIVAFDIAKHPAAPMKEDQEWRWNMLHAMRLV</sequence>
<evidence type="ECO:0000313" key="2">
    <source>
        <dbReference type="Proteomes" id="UP000628109"/>
    </source>
</evidence>
<gene>
    <name evidence="1" type="ORF">GCM10019071_30590</name>
</gene>
<dbReference type="EMBL" id="BMDU01000007">
    <property type="protein sequence ID" value="GFZ98131.1"/>
    <property type="molecule type" value="Genomic_DNA"/>
</dbReference>